<gene>
    <name evidence="1" type="ORF">L249_8530</name>
</gene>
<dbReference type="EMBL" id="LKCN02000013">
    <property type="protein sequence ID" value="RCI10238.1"/>
    <property type="molecule type" value="Genomic_DNA"/>
</dbReference>
<reference evidence="1 2" key="1">
    <citation type="journal article" date="2015" name="BMC Genomics">
        <title>Insights from the genome of Ophiocordyceps polyrhachis-furcata to pathogenicity and host specificity in insect fungi.</title>
        <authorList>
            <person name="Wichadakul D."/>
            <person name="Kobmoo N."/>
            <person name="Ingsriswang S."/>
            <person name="Tangphatsornruang S."/>
            <person name="Chantasingh D."/>
            <person name="Luangsa-ard J.J."/>
            <person name="Eurwilaichitr L."/>
        </authorList>
    </citation>
    <scope>NUCLEOTIDE SEQUENCE [LARGE SCALE GENOMIC DNA]</scope>
    <source>
        <strain evidence="1 2">BCC 54312</strain>
    </source>
</reference>
<evidence type="ECO:0000313" key="1">
    <source>
        <dbReference type="EMBL" id="RCI10238.1"/>
    </source>
</evidence>
<dbReference type="AlphaFoldDB" id="A0A367L753"/>
<sequence>MDSRLWCLTCGWCCLPVLENRLRLIVVCKILFSTSSAIAADVAKSTLVQRVLSLSWGFSIPFPLVLTLNAMFPRSLGSWYAVVGSIRCSYFNIRFVSRRYPCNRHVRRLIGDCEYFQVSCSQ</sequence>
<protein>
    <submittedName>
        <fullName evidence="1">Uncharacterized protein</fullName>
    </submittedName>
</protein>
<name>A0A367L753_9HYPO</name>
<accession>A0A367L753</accession>
<evidence type="ECO:0000313" key="2">
    <source>
        <dbReference type="Proteomes" id="UP000253664"/>
    </source>
</evidence>
<organism evidence="1 2">
    <name type="scientific">Ophiocordyceps polyrhachis-furcata BCC 54312</name>
    <dbReference type="NCBI Taxonomy" id="1330021"/>
    <lineage>
        <taxon>Eukaryota</taxon>
        <taxon>Fungi</taxon>
        <taxon>Dikarya</taxon>
        <taxon>Ascomycota</taxon>
        <taxon>Pezizomycotina</taxon>
        <taxon>Sordariomycetes</taxon>
        <taxon>Hypocreomycetidae</taxon>
        <taxon>Hypocreales</taxon>
        <taxon>Ophiocordycipitaceae</taxon>
        <taxon>Ophiocordyceps</taxon>
    </lineage>
</organism>
<dbReference type="Proteomes" id="UP000253664">
    <property type="component" value="Unassembled WGS sequence"/>
</dbReference>
<proteinExistence type="predicted"/>
<comment type="caution">
    <text evidence="1">The sequence shown here is derived from an EMBL/GenBank/DDBJ whole genome shotgun (WGS) entry which is preliminary data.</text>
</comment>
<keyword evidence="2" id="KW-1185">Reference proteome</keyword>